<feature type="transmembrane region" description="Helical" evidence="8">
    <location>
        <begin position="20"/>
        <end position="44"/>
    </location>
</feature>
<dbReference type="InterPro" id="IPR000515">
    <property type="entry name" value="MetI-like"/>
</dbReference>
<protein>
    <submittedName>
        <fullName evidence="10">Putative ABC transpoter (Permease component)</fullName>
    </submittedName>
</protein>
<dbReference type="GO" id="GO:0055085">
    <property type="term" value="P:transmembrane transport"/>
    <property type="evidence" value="ECO:0007669"/>
    <property type="project" value="InterPro"/>
</dbReference>
<evidence type="ECO:0000256" key="7">
    <source>
        <dbReference type="ARBA" id="ARBA00023136"/>
    </source>
</evidence>
<dbReference type="SUPFAM" id="SSF161098">
    <property type="entry name" value="MetI-like"/>
    <property type="match status" value="1"/>
</dbReference>
<feature type="transmembrane region" description="Helical" evidence="8">
    <location>
        <begin position="79"/>
        <end position="98"/>
    </location>
</feature>
<evidence type="ECO:0000256" key="3">
    <source>
        <dbReference type="ARBA" id="ARBA00022475"/>
    </source>
</evidence>
<dbReference type="GO" id="GO:0005886">
    <property type="term" value="C:plasma membrane"/>
    <property type="evidence" value="ECO:0007669"/>
    <property type="project" value="UniProtKB-SubCell"/>
</dbReference>
<dbReference type="EMBL" id="FMJD01000008">
    <property type="protein sequence ID" value="SCM76465.1"/>
    <property type="molecule type" value="Genomic_DNA"/>
</dbReference>
<organism evidence="10">
    <name type="scientific">uncultured Pleomorphomonas sp</name>
    <dbReference type="NCBI Taxonomy" id="442121"/>
    <lineage>
        <taxon>Bacteria</taxon>
        <taxon>Pseudomonadati</taxon>
        <taxon>Pseudomonadota</taxon>
        <taxon>Alphaproteobacteria</taxon>
        <taxon>Hyphomicrobiales</taxon>
        <taxon>Pleomorphomonadaceae</taxon>
        <taxon>Pleomorphomonas</taxon>
        <taxon>environmental samples</taxon>
    </lineage>
</organism>
<feature type="transmembrane region" description="Helical" evidence="8">
    <location>
        <begin position="146"/>
        <end position="166"/>
    </location>
</feature>
<keyword evidence="4" id="KW-0997">Cell inner membrane</keyword>
<comment type="similarity">
    <text evidence="8">Belongs to the binding-protein-dependent transport system permease family.</text>
</comment>
<feature type="transmembrane region" description="Helical" evidence="8">
    <location>
        <begin position="241"/>
        <end position="263"/>
    </location>
</feature>
<keyword evidence="3" id="KW-1003">Cell membrane</keyword>
<reference evidence="10" key="1">
    <citation type="submission" date="2016-08" db="EMBL/GenBank/DDBJ databases">
        <authorList>
            <person name="Seilhamer J.J."/>
        </authorList>
    </citation>
    <scope>NUCLEOTIDE SEQUENCE</scope>
    <source>
        <strain evidence="10">86</strain>
    </source>
</reference>
<proteinExistence type="inferred from homology"/>
<dbReference type="Gene3D" id="1.10.3720.10">
    <property type="entry name" value="MetI-like"/>
    <property type="match status" value="1"/>
</dbReference>
<dbReference type="PANTHER" id="PTHR43357">
    <property type="entry name" value="INNER MEMBRANE ABC TRANSPORTER PERMEASE PROTEIN YDCV"/>
    <property type="match status" value="1"/>
</dbReference>
<dbReference type="AlphaFoldDB" id="A0A212LFY7"/>
<name>A0A212LFY7_9HYPH</name>
<sequence length="277" mass="29420">MAADLPSAPRTVSERFGLAVAWTSTSLVLLFLLAPILAIIPLSFSSGSFLTYPLPGWSLRWYEELLSSEKWLPALRNSLIVGLSSTLLATVLGTLAAMGLTRARFPMKPLVMALLMSPMIVPVVITAIGVYFAFAPLRLTGTYTGLIIAHTALGAPFVVITVSATLSQFDSSLARAASSLGAPPLVAFRRVILPIIVPGVASGALFAFATSFDEVVVALMIAGPEQRTLPREMFIGIRESINPAITAVATVLIVTSVLLLLCLEMLRRRSAQLAGGR</sequence>
<dbReference type="CDD" id="cd06261">
    <property type="entry name" value="TM_PBP2"/>
    <property type="match status" value="1"/>
</dbReference>
<keyword evidence="6 8" id="KW-1133">Transmembrane helix</keyword>
<evidence type="ECO:0000256" key="8">
    <source>
        <dbReference type="RuleBase" id="RU363032"/>
    </source>
</evidence>
<keyword evidence="7 8" id="KW-0472">Membrane</keyword>
<evidence type="ECO:0000313" key="10">
    <source>
        <dbReference type="EMBL" id="SCM76465.1"/>
    </source>
</evidence>
<evidence type="ECO:0000256" key="1">
    <source>
        <dbReference type="ARBA" id="ARBA00004429"/>
    </source>
</evidence>
<evidence type="ECO:0000259" key="9">
    <source>
        <dbReference type="PROSITE" id="PS50928"/>
    </source>
</evidence>
<evidence type="ECO:0000256" key="6">
    <source>
        <dbReference type="ARBA" id="ARBA00022989"/>
    </source>
</evidence>
<feature type="domain" description="ABC transmembrane type-1" evidence="9">
    <location>
        <begin position="75"/>
        <end position="263"/>
    </location>
</feature>
<feature type="transmembrane region" description="Helical" evidence="8">
    <location>
        <begin position="187"/>
        <end position="209"/>
    </location>
</feature>
<dbReference type="InterPro" id="IPR035906">
    <property type="entry name" value="MetI-like_sf"/>
</dbReference>
<accession>A0A212LFY7</accession>
<dbReference type="Pfam" id="PF00528">
    <property type="entry name" value="BPD_transp_1"/>
    <property type="match status" value="1"/>
</dbReference>
<keyword evidence="2 8" id="KW-0813">Transport</keyword>
<dbReference type="RefSeq" id="WP_288196635.1">
    <property type="nucleotide sequence ID" value="NZ_LT608334.1"/>
</dbReference>
<gene>
    <name evidence="10" type="ORF">KL86PLE_40270</name>
</gene>
<keyword evidence="5 8" id="KW-0812">Transmembrane</keyword>
<comment type="subcellular location">
    <subcellularLocation>
        <location evidence="1">Cell inner membrane</location>
        <topology evidence="1">Multi-pass membrane protein</topology>
    </subcellularLocation>
    <subcellularLocation>
        <location evidence="8">Cell membrane</location>
        <topology evidence="8">Multi-pass membrane protein</topology>
    </subcellularLocation>
</comment>
<evidence type="ECO:0000256" key="2">
    <source>
        <dbReference type="ARBA" id="ARBA00022448"/>
    </source>
</evidence>
<feature type="transmembrane region" description="Helical" evidence="8">
    <location>
        <begin position="110"/>
        <end position="134"/>
    </location>
</feature>
<evidence type="ECO:0000256" key="5">
    <source>
        <dbReference type="ARBA" id="ARBA00022692"/>
    </source>
</evidence>
<evidence type="ECO:0000256" key="4">
    <source>
        <dbReference type="ARBA" id="ARBA00022519"/>
    </source>
</evidence>
<dbReference type="PANTHER" id="PTHR43357:SF4">
    <property type="entry name" value="INNER MEMBRANE ABC TRANSPORTER PERMEASE PROTEIN YDCV"/>
    <property type="match status" value="1"/>
</dbReference>
<dbReference type="PROSITE" id="PS50928">
    <property type="entry name" value="ABC_TM1"/>
    <property type="match status" value="1"/>
</dbReference>